<evidence type="ECO:0000256" key="1">
    <source>
        <dbReference type="SAM" id="Coils"/>
    </source>
</evidence>
<organism evidence="2 3">
    <name type="scientific">Stentor coeruleus</name>
    <dbReference type="NCBI Taxonomy" id="5963"/>
    <lineage>
        <taxon>Eukaryota</taxon>
        <taxon>Sar</taxon>
        <taxon>Alveolata</taxon>
        <taxon>Ciliophora</taxon>
        <taxon>Postciliodesmatophora</taxon>
        <taxon>Heterotrichea</taxon>
        <taxon>Heterotrichida</taxon>
        <taxon>Stentoridae</taxon>
        <taxon>Stentor</taxon>
    </lineage>
</organism>
<proteinExistence type="predicted"/>
<dbReference type="AlphaFoldDB" id="A0A1R2D467"/>
<gene>
    <name evidence="2" type="ORF">SteCoe_436</name>
</gene>
<keyword evidence="1" id="KW-0175">Coiled coil</keyword>
<reference evidence="2 3" key="1">
    <citation type="submission" date="2016-11" db="EMBL/GenBank/DDBJ databases">
        <title>The macronuclear genome of Stentor coeruleus: a giant cell with tiny introns.</title>
        <authorList>
            <person name="Slabodnick M."/>
            <person name="Ruby J.G."/>
            <person name="Reiff S.B."/>
            <person name="Swart E.C."/>
            <person name="Gosai S."/>
            <person name="Prabakaran S."/>
            <person name="Witkowska E."/>
            <person name="Larue G.E."/>
            <person name="Fisher S."/>
            <person name="Freeman R.M."/>
            <person name="Gunawardena J."/>
            <person name="Chu W."/>
            <person name="Stover N.A."/>
            <person name="Gregory B.D."/>
            <person name="Nowacki M."/>
            <person name="Derisi J."/>
            <person name="Roy S.W."/>
            <person name="Marshall W.F."/>
            <person name="Sood P."/>
        </authorList>
    </citation>
    <scope>NUCLEOTIDE SEQUENCE [LARGE SCALE GENOMIC DNA]</scope>
    <source>
        <strain evidence="2">WM001</strain>
    </source>
</reference>
<sequence length="336" mass="38968">MIKKQKSYSINNSISQDSLHLKKPSISLGCNIFGRNSDHMNQKKKIAGLESSPYALNQISITKLKDNAKIRKKPKIKKLKSITSEVQKNPLFTQHKSQSLISYYSKDETEITDEINSLKTRITHILNSSKYCTNILTRYETSKQALDLILEDHTPYQSFLQTIKDDYEKYIQSLEKQLNSKQIQLIESEKSKNFLTKEVNNLILQQRQENSKHEDLEKKFSQLSKILLDLGNLDVMNIERNEENWNDLIKRNKLLENALDSVTNEAEMNKKKVKKLMKIVRDRDKKEYFQTIGGENEKEGFLDFGDEEELGFMGGYEGFKGKFTVSSDLDCIDSFP</sequence>
<keyword evidence="3" id="KW-1185">Reference proteome</keyword>
<evidence type="ECO:0000313" key="2">
    <source>
        <dbReference type="EMBL" id="OMJ96054.1"/>
    </source>
</evidence>
<name>A0A1R2D467_9CILI</name>
<evidence type="ECO:0008006" key="4">
    <source>
        <dbReference type="Google" id="ProtNLM"/>
    </source>
</evidence>
<feature type="coiled-coil region" evidence="1">
    <location>
        <begin position="164"/>
        <end position="272"/>
    </location>
</feature>
<comment type="caution">
    <text evidence="2">The sequence shown here is derived from an EMBL/GenBank/DDBJ whole genome shotgun (WGS) entry which is preliminary data.</text>
</comment>
<dbReference type="EMBL" id="MPUH01000004">
    <property type="protein sequence ID" value="OMJ96054.1"/>
    <property type="molecule type" value="Genomic_DNA"/>
</dbReference>
<evidence type="ECO:0000313" key="3">
    <source>
        <dbReference type="Proteomes" id="UP000187209"/>
    </source>
</evidence>
<dbReference type="SUPFAM" id="SSF90257">
    <property type="entry name" value="Myosin rod fragments"/>
    <property type="match status" value="1"/>
</dbReference>
<protein>
    <recommendedName>
        <fullName evidence="4">Translin-associated factor X-interacting protein 1 N-terminal domain-containing protein</fullName>
    </recommendedName>
</protein>
<accession>A0A1R2D467</accession>
<dbReference type="Proteomes" id="UP000187209">
    <property type="component" value="Unassembled WGS sequence"/>
</dbReference>